<organism evidence="11 12">
    <name type="scientific">Ectocarpus siliculosus</name>
    <name type="common">Brown alga</name>
    <name type="synonym">Conferva siliculosa</name>
    <dbReference type="NCBI Taxonomy" id="2880"/>
    <lineage>
        <taxon>Eukaryota</taxon>
        <taxon>Sar</taxon>
        <taxon>Stramenopiles</taxon>
        <taxon>Ochrophyta</taxon>
        <taxon>PX clade</taxon>
        <taxon>Phaeophyceae</taxon>
        <taxon>Ectocarpales</taxon>
        <taxon>Ectocarpaceae</taxon>
        <taxon>Ectocarpus</taxon>
    </lineage>
</organism>
<keyword evidence="9" id="KW-0472">Membrane</keyword>
<dbReference type="GO" id="GO:0006508">
    <property type="term" value="P:proteolysis"/>
    <property type="evidence" value="ECO:0007669"/>
    <property type="project" value="UniProtKB-KW"/>
</dbReference>
<dbReference type="CDD" id="cd02257">
    <property type="entry name" value="Peptidase_C19"/>
    <property type="match status" value="1"/>
</dbReference>
<dbReference type="PROSITE" id="PS50235">
    <property type="entry name" value="USP_3"/>
    <property type="match status" value="1"/>
</dbReference>
<feature type="region of interest" description="Disordered" evidence="8">
    <location>
        <begin position="1"/>
        <end position="55"/>
    </location>
</feature>
<dbReference type="PANTHER" id="PTHR24006:SF687">
    <property type="entry name" value="UBIQUITIN CARBOXYL-TERMINAL HYDROLASE 10"/>
    <property type="match status" value="1"/>
</dbReference>
<dbReference type="InterPro" id="IPR050164">
    <property type="entry name" value="Peptidase_C19"/>
</dbReference>
<dbReference type="GO" id="GO:0016579">
    <property type="term" value="P:protein deubiquitination"/>
    <property type="evidence" value="ECO:0007669"/>
    <property type="project" value="InterPro"/>
</dbReference>
<dbReference type="InterPro" id="IPR018200">
    <property type="entry name" value="USP_CS"/>
</dbReference>
<dbReference type="Gene3D" id="3.90.70.10">
    <property type="entry name" value="Cysteine proteinases"/>
    <property type="match status" value="2"/>
</dbReference>
<evidence type="ECO:0000256" key="9">
    <source>
        <dbReference type="SAM" id="Phobius"/>
    </source>
</evidence>
<dbReference type="SUPFAM" id="SSF54001">
    <property type="entry name" value="Cysteine proteinases"/>
    <property type="match status" value="1"/>
</dbReference>
<dbReference type="PROSITE" id="PS00973">
    <property type="entry name" value="USP_2"/>
    <property type="match status" value="1"/>
</dbReference>
<feature type="compositionally biased region" description="Polar residues" evidence="8">
    <location>
        <begin position="1"/>
        <end position="10"/>
    </location>
</feature>
<evidence type="ECO:0000256" key="6">
    <source>
        <dbReference type="ARBA" id="ARBA00022807"/>
    </source>
</evidence>
<dbReference type="GO" id="GO:0004843">
    <property type="term" value="F:cysteine-type deubiquitinase activity"/>
    <property type="evidence" value="ECO:0007669"/>
    <property type="project" value="UniProtKB-EC"/>
</dbReference>
<feature type="region of interest" description="Disordered" evidence="8">
    <location>
        <begin position="104"/>
        <end position="167"/>
    </location>
</feature>
<feature type="region of interest" description="Disordered" evidence="8">
    <location>
        <begin position="620"/>
        <end position="646"/>
    </location>
</feature>
<evidence type="ECO:0000256" key="4">
    <source>
        <dbReference type="ARBA" id="ARBA00022786"/>
    </source>
</evidence>
<keyword evidence="7" id="KW-0175">Coiled coil</keyword>
<feature type="region of interest" description="Disordered" evidence="8">
    <location>
        <begin position="939"/>
        <end position="984"/>
    </location>
</feature>
<feature type="compositionally biased region" description="Low complexity" evidence="8">
    <location>
        <begin position="621"/>
        <end position="630"/>
    </location>
</feature>
<feature type="transmembrane region" description="Helical" evidence="9">
    <location>
        <begin position="280"/>
        <end position="299"/>
    </location>
</feature>
<dbReference type="OrthoDB" id="292964at2759"/>
<feature type="coiled-coil region" evidence="7">
    <location>
        <begin position="525"/>
        <end position="552"/>
    </location>
</feature>
<feature type="compositionally biased region" description="Basic and acidic residues" evidence="8">
    <location>
        <begin position="113"/>
        <end position="127"/>
    </location>
</feature>
<accession>D7FSR8</accession>
<feature type="domain" description="USP" evidence="10">
    <location>
        <begin position="979"/>
        <end position="1423"/>
    </location>
</feature>
<dbReference type="GO" id="GO:0005829">
    <property type="term" value="C:cytosol"/>
    <property type="evidence" value="ECO:0007669"/>
    <property type="project" value="TreeGrafter"/>
</dbReference>
<evidence type="ECO:0000256" key="7">
    <source>
        <dbReference type="SAM" id="Coils"/>
    </source>
</evidence>
<evidence type="ECO:0000259" key="10">
    <source>
        <dbReference type="PROSITE" id="PS50235"/>
    </source>
</evidence>
<name>D7FSR8_ECTSI</name>
<dbReference type="EMBL" id="FN649739">
    <property type="protein sequence ID" value="CBJ31209.1"/>
    <property type="molecule type" value="Genomic_DNA"/>
</dbReference>
<keyword evidence="5" id="KW-0378">Hydrolase</keyword>
<dbReference type="Pfam" id="PF00443">
    <property type="entry name" value="UCH"/>
    <property type="match status" value="1"/>
</dbReference>
<feature type="coiled-coil region" evidence="7">
    <location>
        <begin position="408"/>
        <end position="467"/>
    </location>
</feature>
<dbReference type="Proteomes" id="UP000002630">
    <property type="component" value="Linkage Group LG14"/>
</dbReference>
<evidence type="ECO:0000313" key="12">
    <source>
        <dbReference type="Proteomes" id="UP000002630"/>
    </source>
</evidence>
<evidence type="ECO:0000256" key="2">
    <source>
        <dbReference type="ARBA" id="ARBA00012759"/>
    </source>
</evidence>
<feature type="region of interest" description="Disordered" evidence="8">
    <location>
        <begin position="872"/>
        <end position="909"/>
    </location>
</feature>
<evidence type="ECO:0000256" key="3">
    <source>
        <dbReference type="ARBA" id="ARBA00022670"/>
    </source>
</evidence>
<keyword evidence="12" id="KW-1185">Reference proteome</keyword>
<reference evidence="11 12" key="1">
    <citation type="journal article" date="2010" name="Nature">
        <title>The Ectocarpus genome and the independent evolution of multicellularity in brown algae.</title>
        <authorList>
            <person name="Cock J.M."/>
            <person name="Sterck L."/>
            <person name="Rouze P."/>
            <person name="Scornet D."/>
            <person name="Allen A.E."/>
            <person name="Amoutzias G."/>
            <person name="Anthouard V."/>
            <person name="Artiguenave F."/>
            <person name="Aury J.M."/>
            <person name="Badger J.H."/>
            <person name="Beszteri B."/>
            <person name="Billiau K."/>
            <person name="Bonnet E."/>
            <person name="Bothwell J.H."/>
            <person name="Bowler C."/>
            <person name="Boyen C."/>
            <person name="Brownlee C."/>
            <person name="Carrano C.J."/>
            <person name="Charrier B."/>
            <person name="Cho G.Y."/>
            <person name="Coelho S.M."/>
            <person name="Collen J."/>
            <person name="Corre E."/>
            <person name="Da Silva C."/>
            <person name="Delage L."/>
            <person name="Delaroque N."/>
            <person name="Dittami S.M."/>
            <person name="Doulbeau S."/>
            <person name="Elias M."/>
            <person name="Farnham G."/>
            <person name="Gachon C.M."/>
            <person name="Gschloessl B."/>
            <person name="Heesch S."/>
            <person name="Jabbari K."/>
            <person name="Jubin C."/>
            <person name="Kawai H."/>
            <person name="Kimura K."/>
            <person name="Kloareg B."/>
            <person name="Kupper F.C."/>
            <person name="Lang D."/>
            <person name="Le Bail A."/>
            <person name="Leblanc C."/>
            <person name="Lerouge P."/>
            <person name="Lohr M."/>
            <person name="Lopez P.J."/>
            <person name="Martens C."/>
            <person name="Maumus F."/>
            <person name="Michel G."/>
            <person name="Miranda-Saavedra D."/>
            <person name="Morales J."/>
            <person name="Moreau H."/>
            <person name="Motomura T."/>
            <person name="Nagasato C."/>
            <person name="Napoli C.A."/>
            <person name="Nelson D.R."/>
            <person name="Nyvall-Collen P."/>
            <person name="Peters A.F."/>
            <person name="Pommier C."/>
            <person name="Potin P."/>
            <person name="Poulain J."/>
            <person name="Quesneville H."/>
            <person name="Read B."/>
            <person name="Rensing S.A."/>
            <person name="Ritter A."/>
            <person name="Rousvoal S."/>
            <person name="Samanta M."/>
            <person name="Samson G."/>
            <person name="Schroeder D.C."/>
            <person name="Segurens B."/>
            <person name="Strittmatter M."/>
            <person name="Tonon T."/>
            <person name="Tregear J.W."/>
            <person name="Valentin K."/>
            <person name="von Dassow P."/>
            <person name="Yamagishi T."/>
            <person name="Van de Peer Y."/>
            <person name="Wincker P."/>
        </authorList>
    </citation>
    <scope>NUCLEOTIDE SEQUENCE [LARGE SCALE GENOMIC DNA]</scope>
    <source>
        <strain evidence="12">Ec32 / CCAP1310/4</strain>
    </source>
</reference>
<feature type="compositionally biased region" description="Basic and acidic residues" evidence="8">
    <location>
        <begin position="150"/>
        <end position="164"/>
    </location>
</feature>
<feature type="compositionally biased region" description="Polar residues" evidence="8">
    <location>
        <begin position="941"/>
        <end position="954"/>
    </location>
</feature>
<keyword evidence="4" id="KW-0833">Ubl conjugation pathway</keyword>
<evidence type="ECO:0000256" key="1">
    <source>
        <dbReference type="ARBA" id="ARBA00000707"/>
    </source>
</evidence>
<dbReference type="eggNOG" id="KOG1865">
    <property type="taxonomic scope" value="Eukaryota"/>
</dbReference>
<evidence type="ECO:0000313" key="11">
    <source>
        <dbReference type="EMBL" id="CBJ31209.1"/>
    </source>
</evidence>
<gene>
    <name evidence="11" type="ORF">Esi_0239_0001</name>
</gene>
<keyword evidence="9" id="KW-0812">Transmembrane</keyword>
<dbReference type="InterPro" id="IPR038765">
    <property type="entry name" value="Papain-like_cys_pep_sf"/>
</dbReference>
<sequence length="1425" mass="149881">MVKPNSTVSGRDSPRETANVGPAVFTEGEEAPPFGMHTTPEDRPLPPDHPGGKELVLYQPLPFAVDCQCTAGADGGESREGGLPDPKGGKELMLYQPLPFGMVVQDTAGADGGESREGGSPDPKGGKELMLYQPLPFGMVVQDTAGADGGESREGGSPDPKGGKEQMLYQPLPFGMIVQDTEGADGGQSRDAGSARAVVSDAIGTSAWVPEGPPSHIAGVDSEDGAGDELHPLPEPLHAESVTLETVLDSAQSDDNGLLSAREVSPALVRWGDRRITQKHLAVVGVVPAISAGAVVLFLCQWRSRRTRLRQQALGLARQGALRRVILRDAVRLRQREVSSFWRLRLATATGVVTGLRAQGERAAAEHEATRATDREDAQEQQEAAVAEVTAVETARRELAETALDEKCEAAAADRVEQQARIEKLEAQIHSTEESRRVAKELQRQQLKKIEKEIADKTREANQRQHRQRQQVQHLAKEVKGKHKEVAATARALTEARRDGAYLQMERDGLGVALAAKEGALSATQDRARVEREEAVANARRLEGQVKKLETALETSHLAVTTAEAATAGARAEAEELQGKLDAQQGRRRGRLCAGCHLPNGGGRDGLRPSVLRDEIAGRLSSAPASASSPVCRGHPSSQTGETGFAAARGGGGDGCVQGATCQTEAGETGEGSGEGDARIGGAVRAVVGLAVASGGCAATAASCPVTAGAVAKKLQKDTRQWVLEMRDGRKAKKQGKKEEKKRREEESAARRRRAQKSQPASAAADTPKHGGGESAGATAIVKPKAARHKTSDELAVLAFQRRRGAIHGNGGTAGRRPSVNTAGFGVGVGSVLQKPSVAAAAVATAATTAATSPTADPAATAATVNTAATATASATTPADTAADTATPATAPTATDAAPPATAATANTAATAPVDTAAAPTAAAAVTPTDANTAATTTTTQGAALSSGKNNSEISGGASSGGAKRKPPARPLLGAPSKRGLQNSSSANLCCVNAVLQLLRHCPQLREGLSAYPRTFSATNAPGNSSTRAAKEKREKQLATRGMAMLMKRMDIPSRRGACHVHPSLANYIYNEDDLQRGQQGDAHLILMKLLDALSVASESGGTVSSGKDTKEHTLTVPLLSADGNGKLPGDVKALLTKKFATTSLSPCYACQGLDEVRAHKGEWLEMLRHQMGGTTAVSESVEAPQTAEHACLYDIVELLLDQTMAMLSPRLEGESSARRQTMESAASRLRPILRSGGAEDAIETTLGGGVVDDAMILLLEGITLLAQTTREEAPNQRAAEYVRRISESLKGKAQHDSNVGLSSMEEQSWLKKCPRTVLLYLMRFAYTTRGEKLTHDVYIPKEIDMAPYIGPPTTRAGARQPDMYDLNGVVHHIGQTTNKGHYVAFVRLPGEGWLRYDDAKVTGVTDSDVRTQNALILSYTRRSG</sequence>
<dbReference type="InterPro" id="IPR028889">
    <property type="entry name" value="USP"/>
</dbReference>
<keyword evidence="6" id="KW-0788">Thiol protease</keyword>
<dbReference type="GO" id="GO:0005634">
    <property type="term" value="C:nucleus"/>
    <property type="evidence" value="ECO:0007669"/>
    <property type="project" value="TreeGrafter"/>
</dbReference>
<keyword evidence="9" id="KW-1133">Transmembrane helix</keyword>
<evidence type="ECO:0000256" key="8">
    <source>
        <dbReference type="SAM" id="MobiDB-lite"/>
    </source>
</evidence>
<dbReference type="EMBL" id="FN648419">
    <property type="protein sequence ID" value="CBJ31209.1"/>
    <property type="molecule type" value="Genomic_DNA"/>
</dbReference>
<dbReference type="PANTHER" id="PTHR24006">
    <property type="entry name" value="UBIQUITIN CARBOXYL-TERMINAL HYDROLASE"/>
    <property type="match status" value="1"/>
</dbReference>
<feature type="region of interest" description="Disordered" evidence="8">
    <location>
        <begin position="722"/>
        <end position="790"/>
    </location>
</feature>
<dbReference type="InParanoid" id="D7FSR8"/>
<evidence type="ECO:0000256" key="5">
    <source>
        <dbReference type="ARBA" id="ARBA00022801"/>
    </source>
</evidence>
<proteinExistence type="predicted"/>
<dbReference type="InterPro" id="IPR001394">
    <property type="entry name" value="Peptidase_C19_UCH"/>
</dbReference>
<protein>
    <recommendedName>
        <fullName evidence="2">ubiquitinyl hydrolase 1</fullName>
        <ecNumber evidence="2">3.4.19.12</ecNumber>
    </recommendedName>
</protein>
<dbReference type="EC" id="3.4.19.12" evidence="2"/>
<feature type="compositionally biased region" description="Basic and acidic residues" evidence="8">
    <location>
        <begin position="737"/>
        <end position="750"/>
    </location>
</feature>
<keyword evidence="3" id="KW-0645">Protease</keyword>
<feature type="compositionally biased region" description="Basic and acidic residues" evidence="8">
    <location>
        <begin position="39"/>
        <end position="52"/>
    </location>
</feature>
<comment type="catalytic activity">
    <reaction evidence="1">
        <text>Thiol-dependent hydrolysis of ester, thioester, amide, peptide and isopeptide bonds formed by the C-terminal Gly of ubiquitin (a 76-residue protein attached to proteins as an intracellular targeting signal).</text>
        <dbReference type="EC" id="3.4.19.12"/>
    </reaction>
</comment>